<dbReference type="InterPro" id="IPR013249">
    <property type="entry name" value="RNA_pol_sigma70_r4_t2"/>
</dbReference>
<dbReference type="InterPro" id="IPR036388">
    <property type="entry name" value="WH-like_DNA-bd_sf"/>
</dbReference>
<dbReference type="InterPro" id="IPR014325">
    <property type="entry name" value="RNA_pol_sigma-E_actinobac"/>
</dbReference>
<keyword evidence="4" id="KW-0238">DNA-binding</keyword>
<dbReference type="AlphaFoldDB" id="H5XPH5"/>
<organism evidence="8 9">
    <name type="scientific">Saccharomonospora cyanea NA-134</name>
    <dbReference type="NCBI Taxonomy" id="882082"/>
    <lineage>
        <taxon>Bacteria</taxon>
        <taxon>Bacillati</taxon>
        <taxon>Actinomycetota</taxon>
        <taxon>Actinomycetes</taxon>
        <taxon>Pseudonocardiales</taxon>
        <taxon>Pseudonocardiaceae</taxon>
        <taxon>Saccharomonospora</taxon>
    </lineage>
</organism>
<proteinExistence type="inferred from homology"/>
<evidence type="ECO:0000313" key="8">
    <source>
        <dbReference type="EMBL" id="EHR60022.1"/>
    </source>
</evidence>
<dbReference type="GO" id="GO:0016987">
    <property type="term" value="F:sigma factor activity"/>
    <property type="evidence" value="ECO:0007669"/>
    <property type="project" value="UniProtKB-KW"/>
</dbReference>
<evidence type="ECO:0000313" key="9">
    <source>
        <dbReference type="Proteomes" id="UP000002791"/>
    </source>
</evidence>
<protein>
    <submittedName>
        <fullName evidence="8">RNA polymerase sigma-70 factor, sigma-E family</fullName>
    </submittedName>
</protein>
<dbReference type="RefSeq" id="WP_005454363.1">
    <property type="nucleotide sequence ID" value="NZ_CM001440.1"/>
</dbReference>
<dbReference type="OrthoDB" id="3692620at2"/>
<feature type="domain" description="RNA polymerase sigma-70 region 2" evidence="6">
    <location>
        <begin position="18"/>
        <end position="83"/>
    </location>
</feature>
<dbReference type="Gene3D" id="1.10.1740.10">
    <property type="match status" value="1"/>
</dbReference>
<name>H5XPH5_9PSEU</name>
<keyword evidence="2" id="KW-0805">Transcription regulation</keyword>
<dbReference type="Gene3D" id="1.10.10.10">
    <property type="entry name" value="Winged helix-like DNA-binding domain superfamily/Winged helix DNA-binding domain"/>
    <property type="match status" value="1"/>
</dbReference>
<keyword evidence="9" id="KW-1185">Reference proteome</keyword>
<dbReference type="NCBIfam" id="TIGR02983">
    <property type="entry name" value="SigE-fam_strep"/>
    <property type="match status" value="1"/>
</dbReference>
<dbReference type="Pfam" id="PF04542">
    <property type="entry name" value="Sigma70_r2"/>
    <property type="match status" value="1"/>
</dbReference>
<dbReference type="EMBL" id="CM001440">
    <property type="protein sequence ID" value="EHR60022.1"/>
    <property type="molecule type" value="Genomic_DNA"/>
</dbReference>
<dbReference type="InterPro" id="IPR007627">
    <property type="entry name" value="RNA_pol_sigma70_r2"/>
</dbReference>
<comment type="similarity">
    <text evidence="1">Belongs to the sigma-70 factor family. ECF subfamily.</text>
</comment>
<dbReference type="InterPro" id="IPR013325">
    <property type="entry name" value="RNA_pol_sigma_r2"/>
</dbReference>
<dbReference type="InterPro" id="IPR013324">
    <property type="entry name" value="RNA_pol_sigma_r3/r4-like"/>
</dbReference>
<evidence type="ECO:0000259" key="7">
    <source>
        <dbReference type="Pfam" id="PF08281"/>
    </source>
</evidence>
<dbReference type="InterPro" id="IPR039425">
    <property type="entry name" value="RNA_pol_sigma-70-like"/>
</dbReference>
<dbReference type="NCBIfam" id="TIGR02937">
    <property type="entry name" value="sigma70-ECF"/>
    <property type="match status" value="1"/>
</dbReference>
<dbReference type="SUPFAM" id="SSF88659">
    <property type="entry name" value="Sigma3 and sigma4 domains of RNA polymerase sigma factors"/>
    <property type="match status" value="1"/>
</dbReference>
<evidence type="ECO:0000259" key="6">
    <source>
        <dbReference type="Pfam" id="PF04542"/>
    </source>
</evidence>
<dbReference type="PANTHER" id="PTHR43133">
    <property type="entry name" value="RNA POLYMERASE ECF-TYPE SIGMA FACTO"/>
    <property type="match status" value="1"/>
</dbReference>
<dbReference type="InterPro" id="IPR014284">
    <property type="entry name" value="RNA_pol_sigma-70_dom"/>
</dbReference>
<evidence type="ECO:0000256" key="1">
    <source>
        <dbReference type="ARBA" id="ARBA00010641"/>
    </source>
</evidence>
<evidence type="ECO:0000256" key="5">
    <source>
        <dbReference type="ARBA" id="ARBA00023163"/>
    </source>
</evidence>
<reference evidence="8 9" key="1">
    <citation type="submission" date="2011-11" db="EMBL/GenBank/DDBJ databases">
        <title>The Noncontiguous Finished sequence of Saccharomonospora cyanea NA-134.</title>
        <authorList>
            <consortium name="US DOE Joint Genome Institute"/>
            <person name="Lucas S."/>
            <person name="Han J."/>
            <person name="Lapidus A."/>
            <person name="Cheng J.-F."/>
            <person name="Goodwin L."/>
            <person name="Pitluck S."/>
            <person name="Peters L."/>
            <person name="Ovchinnikova G."/>
            <person name="Lu M."/>
            <person name="Detter J.C."/>
            <person name="Han C."/>
            <person name="Tapia R."/>
            <person name="Land M."/>
            <person name="Hauser L."/>
            <person name="Kyrpides N."/>
            <person name="Ivanova N."/>
            <person name="Pagani I."/>
            <person name="Brambilla E.-M."/>
            <person name="Klenk H.-P."/>
            <person name="Woyke T."/>
        </authorList>
    </citation>
    <scope>NUCLEOTIDE SEQUENCE [LARGE SCALE GENOMIC DNA]</scope>
    <source>
        <strain evidence="8 9">NA-134</strain>
    </source>
</reference>
<keyword evidence="3" id="KW-0731">Sigma factor</keyword>
<evidence type="ECO:0000256" key="4">
    <source>
        <dbReference type="ARBA" id="ARBA00023125"/>
    </source>
</evidence>
<dbReference type="Proteomes" id="UP000002791">
    <property type="component" value="Chromosome"/>
</dbReference>
<dbReference type="GO" id="GO:0003677">
    <property type="term" value="F:DNA binding"/>
    <property type="evidence" value="ECO:0007669"/>
    <property type="project" value="UniProtKB-KW"/>
</dbReference>
<evidence type="ECO:0000256" key="2">
    <source>
        <dbReference type="ARBA" id="ARBA00023015"/>
    </source>
</evidence>
<keyword evidence="5" id="KW-0804">Transcription</keyword>
<accession>H5XPH5</accession>
<dbReference type="STRING" id="882082.SaccyDRAFT_1111"/>
<dbReference type="GO" id="GO:0006352">
    <property type="term" value="P:DNA-templated transcription initiation"/>
    <property type="evidence" value="ECO:0007669"/>
    <property type="project" value="InterPro"/>
</dbReference>
<sequence>MTDPTRSEAVPDRFDDFVRQRLDRLLRYATALTCDPHLAQDVVQDVLLRAQRRWDRVSTLHAPDAYVRRMVTNEYLSWRRRRAARHVAATHEALEVLTTPVADHAAHYAERDAMRARIATLPRKQRAALVLRYYENLTYAEIAEALGCGESTVRSHISRALSALRAAEAARTGRTGSVKGVLA</sequence>
<gene>
    <name evidence="8" type="ORF">SaccyDRAFT_1111</name>
</gene>
<dbReference type="SUPFAM" id="SSF88946">
    <property type="entry name" value="Sigma2 domain of RNA polymerase sigma factors"/>
    <property type="match status" value="1"/>
</dbReference>
<evidence type="ECO:0000256" key="3">
    <source>
        <dbReference type="ARBA" id="ARBA00023082"/>
    </source>
</evidence>
<dbReference type="PANTHER" id="PTHR43133:SF50">
    <property type="entry name" value="ECF RNA POLYMERASE SIGMA FACTOR SIGM"/>
    <property type="match status" value="1"/>
</dbReference>
<dbReference type="Pfam" id="PF08281">
    <property type="entry name" value="Sigma70_r4_2"/>
    <property type="match status" value="1"/>
</dbReference>
<dbReference type="eggNOG" id="COG1595">
    <property type="taxonomic scope" value="Bacteria"/>
</dbReference>
<dbReference type="CDD" id="cd06171">
    <property type="entry name" value="Sigma70_r4"/>
    <property type="match status" value="1"/>
</dbReference>
<feature type="domain" description="RNA polymerase sigma factor 70 region 4 type 2" evidence="7">
    <location>
        <begin position="112"/>
        <end position="164"/>
    </location>
</feature>
<dbReference type="HOGENOM" id="CLU_047691_15_4_11"/>